<keyword evidence="1 3" id="KW-0479">Metal-binding</keyword>
<dbReference type="InterPro" id="IPR013083">
    <property type="entry name" value="Znf_RING/FYVE/PHD"/>
</dbReference>
<evidence type="ECO:0000256" key="3">
    <source>
        <dbReference type="PROSITE-ProRule" id="PRU00175"/>
    </source>
</evidence>
<dbReference type="EMBL" id="JAIWYP010000001">
    <property type="protein sequence ID" value="KAH3877298.1"/>
    <property type="molecule type" value="Genomic_DNA"/>
</dbReference>
<keyword evidence="1 3" id="KW-0863">Zinc-finger</keyword>
<dbReference type="SUPFAM" id="SSF57850">
    <property type="entry name" value="RING/U-box"/>
    <property type="match status" value="1"/>
</dbReference>
<organism evidence="5 6">
    <name type="scientific">Dreissena polymorpha</name>
    <name type="common">Zebra mussel</name>
    <name type="synonym">Mytilus polymorpha</name>
    <dbReference type="NCBI Taxonomy" id="45954"/>
    <lineage>
        <taxon>Eukaryota</taxon>
        <taxon>Metazoa</taxon>
        <taxon>Spiralia</taxon>
        <taxon>Lophotrochozoa</taxon>
        <taxon>Mollusca</taxon>
        <taxon>Bivalvia</taxon>
        <taxon>Autobranchia</taxon>
        <taxon>Heteroconchia</taxon>
        <taxon>Euheterodonta</taxon>
        <taxon>Imparidentia</taxon>
        <taxon>Neoheterodontei</taxon>
        <taxon>Myida</taxon>
        <taxon>Dreissenoidea</taxon>
        <taxon>Dreissenidae</taxon>
        <taxon>Dreissena</taxon>
    </lineage>
</organism>
<proteinExistence type="predicted"/>
<dbReference type="InterPro" id="IPR001841">
    <property type="entry name" value="Znf_RING"/>
</dbReference>
<evidence type="ECO:0000313" key="5">
    <source>
        <dbReference type="EMBL" id="KAH3877298.1"/>
    </source>
</evidence>
<dbReference type="GO" id="GO:0008270">
    <property type="term" value="F:zinc ion binding"/>
    <property type="evidence" value="ECO:0007669"/>
    <property type="project" value="UniProtKB-KW"/>
</dbReference>
<dbReference type="Pfam" id="PF13639">
    <property type="entry name" value="zf-RING_2"/>
    <property type="match status" value="1"/>
</dbReference>
<dbReference type="FunFam" id="3.30.40.10:FF:000388">
    <property type="entry name" value="Putative RING zinc finger domain superfamily protein"/>
    <property type="match status" value="1"/>
</dbReference>
<dbReference type="AlphaFoldDB" id="A0A9D4MIU6"/>
<reference evidence="5" key="1">
    <citation type="journal article" date="2019" name="bioRxiv">
        <title>The Genome of the Zebra Mussel, Dreissena polymorpha: A Resource for Invasive Species Research.</title>
        <authorList>
            <person name="McCartney M.A."/>
            <person name="Auch B."/>
            <person name="Kono T."/>
            <person name="Mallez S."/>
            <person name="Zhang Y."/>
            <person name="Obille A."/>
            <person name="Becker A."/>
            <person name="Abrahante J.E."/>
            <person name="Garbe J."/>
            <person name="Badalamenti J.P."/>
            <person name="Herman A."/>
            <person name="Mangelson H."/>
            <person name="Liachko I."/>
            <person name="Sullivan S."/>
            <person name="Sone E.D."/>
            <person name="Koren S."/>
            <person name="Silverstein K.A.T."/>
            <person name="Beckman K.B."/>
            <person name="Gohl D.M."/>
        </authorList>
    </citation>
    <scope>NUCLEOTIDE SEQUENCE</scope>
    <source>
        <strain evidence="5">Duluth1</strain>
        <tissue evidence="5">Whole animal</tissue>
    </source>
</reference>
<dbReference type="Gene3D" id="3.30.40.10">
    <property type="entry name" value="Zinc/RING finger domain, C3HC4 (zinc finger)"/>
    <property type="match status" value="1"/>
</dbReference>
<dbReference type="PROSITE" id="PS50089">
    <property type="entry name" value="ZF_RING_2"/>
    <property type="match status" value="1"/>
</dbReference>
<name>A0A9D4MIU6_DREPO</name>
<feature type="domain" description="RING-type" evidence="4">
    <location>
        <begin position="37"/>
        <end position="78"/>
    </location>
</feature>
<dbReference type="Proteomes" id="UP000828390">
    <property type="component" value="Unassembled WGS sequence"/>
</dbReference>
<dbReference type="SMART" id="SM00184">
    <property type="entry name" value="RING"/>
    <property type="match status" value="1"/>
</dbReference>
<keyword evidence="6" id="KW-1185">Reference proteome</keyword>
<keyword evidence="2" id="KW-0862">Zinc</keyword>
<sequence>MRLSEILGDAKDKGLSQADSCRLPVVTYRKNMESSECNICMAEYEEGEILKILPCFHSFHSMCIDKWISKNATCPICRVEVSLKSPTIS</sequence>
<dbReference type="PANTHER" id="PTHR46171">
    <property type="entry name" value="GH10160P"/>
    <property type="match status" value="1"/>
</dbReference>
<comment type="caution">
    <text evidence="5">The sequence shown here is derived from an EMBL/GenBank/DDBJ whole genome shotgun (WGS) entry which is preliminary data.</text>
</comment>
<evidence type="ECO:0000256" key="2">
    <source>
        <dbReference type="ARBA" id="ARBA00022833"/>
    </source>
</evidence>
<evidence type="ECO:0000313" key="6">
    <source>
        <dbReference type="Proteomes" id="UP000828390"/>
    </source>
</evidence>
<dbReference type="PANTHER" id="PTHR46171:SF3">
    <property type="entry name" value="GH10160P"/>
    <property type="match status" value="1"/>
</dbReference>
<protein>
    <recommendedName>
        <fullName evidence="4">RING-type domain-containing protein</fullName>
    </recommendedName>
</protein>
<gene>
    <name evidence="5" type="ORF">DPMN_001161</name>
</gene>
<evidence type="ECO:0000256" key="1">
    <source>
        <dbReference type="ARBA" id="ARBA00022771"/>
    </source>
</evidence>
<accession>A0A9D4MIU6</accession>
<dbReference type="GO" id="GO:0061630">
    <property type="term" value="F:ubiquitin protein ligase activity"/>
    <property type="evidence" value="ECO:0007669"/>
    <property type="project" value="TreeGrafter"/>
</dbReference>
<evidence type="ECO:0000259" key="4">
    <source>
        <dbReference type="PROSITE" id="PS50089"/>
    </source>
</evidence>
<dbReference type="GO" id="GO:0016567">
    <property type="term" value="P:protein ubiquitination"/>
    <property type="evidence" value="ECO:0007669"/>
    <property type="project" value="TreeGrafter"/>
</dbReference>
<reference evidence="5" key="2">
    <citation type="submission" date="2020-11" db="EMBL/GenBank/DDBJ databases">
        <authorList>
            <person name="McCartney M.A."/>
            <person name="Auch B."/>
            <person name="Kono T."/>
            <person name="Mallez S."/>
            <person name="Becker A."/>
            <person name="Gohl D.M."/>
            <person name="Silverstein K.A.T."/>
            <person name="Koren S."/>
            <person name="Bechman K.B."/>
            <person name="Herman A."/>
            <person name="Abrahante J.E."/>
            <person name="Garbe J."/>
        </authorList>
    </citation>
    <scope>NUCLEOTIDE SEQUENCE</scope>
    <source>
        <strain evidence="5">Duluth1</strain>
        <tissue evidence="5">Whole animal</tissue>
    </source>
</reference>